<dbReference type="EMBL" id="VDFP01000009">
    <property type="protein sequence ID" value="MQS75898.1"/>
    <property type="molecule type" value="Genomic_DNA"/>
</dbReference>
<keyword evidence="5" id="KW-1185">Reference proteome</keyword>
<keyword evidence="1" id="KW-0175">Coiled coil</keyword>
<dbReference type="InterPro" id="IPR010982">
    <property type="entry name" value="Lambda_DNA-bd_dom_sf"/>
</dbReference>
<dbReference type="Proteomes" id="UP000414364">
    <property type="component" value="Unassembled WGS sequence"/>
</dbReference>
<dbReference type="OrthoDB" id="1150409at2"/>
<evidence type="ECO:0000313" key="6">
    <source>
        <dbReference type="Proteomes" id="UP000414364"/>
    </source>
</evidence>
<gene>
    <name evidence="4" type="ORF">FHL05_11895</name>
    <name evidence="3" type="ORF">FHL06_05800</name>
</gene>
<evidence type="ECO:0000313" key="4">
    <source>
        <dbReference type="EMBL" id="MQS98555.1"/>
    </source>
</evidence>
<evidence type="ECO:0000256" key="1">
    <source>
        <dbReference type="SAM" id="Coils"/>
    </source>
</evidence>
<evidence type="ECO:0000313" key="5">
    <source>
        <dbReference type="Proteomes" id="UP000371423"/>
    </source>
</evidence>
<dbReference type="InterPro" id="IPR001387">
    <property type="entry name" value="Cro/C1-type_HTH"/>
</dbReference>
<accession>A0A5P0ZNX1</accession>
<dbReference type="AlphaFoldDB" id="A0A5P0ZNX1"/>
<name>A0A5P0ZNX1_9LACO</name>
<reference evidence="5 6" key="1">
    <citation type="journal article" date="2019" name="Syst. Appl. Microbiol.">
        <title>Polyphasic characterization of two novel Lactobacillus spp. isolated from blown salami packages: Description of Lactobacillus halodurans sp. nov. and Lactobacillus salsicarnum sp. nov.</title>
        <authorList>
            <person name="Schuster J.A."/>
            <person name="Klingl A."/>
            <person name="Vogel R.F."/>
            <person name="Ehrmann M.A."/>
        </authorList>
    </citation>
    <scope>NUCLEOTIDE SEQUENCE [LARGE SCALE GENOMIC DNA]</scope>
    <source>
        <strain evidence="4 5">TMW 1.1920</strain>
        <strain evidence="3 6">TMW 1.2172</strain>
    </source>
</reference>
<dbReference type="Gene3D" id="1.25.40.10">
    <property type="entry name" value="Tetratricopeptide repeat domain"/>
    <property type="match status" value="1"/>
</dbReference>
<dbReference type="GO" id="GO:0003677">
    <property type="term" value="F:DNA binding"/>
    <property type="evidence" value="ECO:0007669"/>
    <property type="project" value="InterPro"/>
</dbReference>
<protein>
    <submittedName>
        <fullName evidence="3">Helix-turn-helix transcriptional regulator</fullName>
    </submittedName>
</protein>
<evidence type="ECO:0000313" key="3">
    <source>
        <dbReference type="EMBL" id="MQS75898.1"/>
    </source>
</evidence>
<dbReference type="InterPro" id="IPR011990">
    <property type="entry name" value="TPR-like_helical_dom_sf"/>
</dbReference>
<dbReference type="Pfam" id="PF01381">
    <property type="entry name" value="HTH_3"/>
    <property type="match status" value="1"/>
</dbReference>
<dbReference type="RefSeq" id="WP_153385296.1">
    <property type="nucleotide sequence ID" value="NZ_VDFO01000064.1"/>
</dbReference>
<dbReference type="EMBL" id="VDFO01000064">
    <property type="protein sequence ID" value="MQS98555.1"/>
    <property type="molecule type" value="Genomic_DNA"/>
</dbReference>
<sequence>MYIFVSNYSIIDKCQSKDRSVLPLFLGSIIYNKRREMNLTQVELAQDVCTQNTISKIEKHNVAPTVNILIKICLRLDLTLNDVFSEFSSKANNQENILDKIEEKALLKDIDGLDKEIDSLRSKLSNDDWKQYELINGVLDFWKNNIETSMFTFDKVLQYTKSDETDVYTLLAYLFKGLRYSNQGFADQASYYFKMITAAFEEEKDIDNASDLEILFIYKMIAQSFDEMKLYDDAYQLSQEGLDFAQERNVSYFLDELNYSAALALQNGVNHKQAYEDHYNLAYYLAKLNDNKSLMHDIKNMQNIG</sequence>
<evidence type="ECO:0000259" key="2">
    <source>
        <dbReference type="PROSITE" id="PS50943"/>
    </source>
</evidence>
<proteinExistence type="predicted"/>
<dbReference type="SUPFAM" id="SSF47413">
    <property type="entry name" value="lambda repressor-like DNA-binding domains"/>
    <property type="match status" value="1"/>
</dbReference>
<organism evidence="3 6">
    <name type="scientific">Companilactobacillus halodurans</name>
    <dbReference type="NCBI Taxonomy" id="2584183"/>
    <lineage>
        <taxon>Bacteria</taxon>
        <taxon>Bacillati</taxon>
        <taxon>Bacillota</taxon>
        <taxon>Bacilli</taxon>
        <taxon>Lactobacillales</taxon>
        <taxon>Lactobacillaceae</taxon>
        <taxon>Companilactobacillus</taxon>
    </lineage>
</organism>
<dbReference type="PROSITE" id="PS50943">
    <property type="entry name" value="HTH_CROC1"/>
    <property type="match status" value="1"/>
</dbReference>
<dbReference type="SMART" id="SM00530">
    <property type="entry name" value="HTH_XRE"/>
    <property type="match status" value="1"/>
</dbReference>
<dbReference type="SUPFAM" id="SSF48452">
    <property type="entry name" value="TPR-like"/>
    <property type="match status" value="1"/>
</dbReference>
<dbReference type="Proteomes" id="UP000371423">
    <property type="component" value="Unassembled WGS sequence"/>
</dbReference>
<feature type="coiled-coil region" evidence="1">
    <location>
        <begin position="84"/>
        <end position="123"/>
    </location>
</feature>
<feature type="domain" description="HTH cro/C1-type" evidence="2">
    <location>
        <begin position="30"/>
        <end position="83"/>
    </location>
</feature>
<dbReference type="CDD" id="cd00093">
    <property type="entry name" value="HTH_XRE"/>
    <property type="match status" value="1"/>
</dbReference>
<comment type="caution">
    <text evidence="3">The sequence shown here is derived from an EMBL/GenBank/DDBJ whole genome shotgun (WGS) entry which is preliminary data.</text>
</comment>